<evidence type="ECO:0000313" key="3">
    <source>
        <dbReference type="EMBL" id="CAK7357565.1"/>
    </source>
</evidence>
<dbReference type="Pfam" id="PF01582">
    <property type="entry name" value="TIR"/>
    <property type="match status" value="1"/>
</dbReference>
<organism evidence="3 4">
    <name type="scientific">Dovyalis caffra</name>
    <dbReference type="NCBI Taxonomy" id="77055"/>
    <lineage>
        <taxon>Eukaryota</taxon>
        <taxon>Viridiplantae</taxon>
        <taxon>Streptophyta</taxon>
        <taxon>Embryophyta</taxon>
        <taxon>Tracheophyta</taxon>
        <taxon>Spermatophyta</taxon>
        <taxon>Magnoliopsida</taxon>
        <taxon>eudicotyledons</taxon>
        <taxon>Gunneridae</taxon>
        <taxon>Pentapetalae</taxon>
        <taxon>rosids</taxon>
        <taxon>fabids</taxon>
        <taxon>Malpighiales</taxon>
        <taxon>Salicaceae</taxon>
        <taxon>Flacourtieae</taxon>
        <taxon>Dovyalis</taxon>
    </lineage>
</organism>
<dbReference type="InterPro" id="IPR035897">
    <property type="entry name" value="Toll_tir_struct_dom_sf"/>
</dbReference>
<dbReference type="Proteomes" id="UP001314170">
    <property type="component" value="Unassembled WGS sequence"/>
</dbReference>
<evidence type="ECO:0000256" key="1">
    <source>
        <dbReference type="ARBA" id="ARBA00023027"/>
    </source>
</evidence>
<keyword evidence="1" id="KW-0520">NAD</keyword>
<comment type="caution">
    <text evidence="3">The sequence shown here is derived from an EMBL/GenBank/DDBJ whole genome shotgun (WGS) entry which is preliminary data.</text>
</comment>
<protein>
    <recommendedName>
        <fullName evidence="2">TIR domain-containing protein</fullName>
    </recommendedName>
</protein>
<keyword evidence="4" id="KW-1185">Reference proteome</keyword>
<name>A0AAV1SU64_9ROSI</name>
<dbReference type="FunFam" id="3.40.50.10140:FF:000007">
    <property type="entry name" value="Disease resistance protein (TIR-NBS-LRR class)"/>
    <property type="match status" value="1"/>
</dbReference>
<dbReference type="EMBL" id="CAWUPB010001199">
    <property type="protein sequence ID" value="CAK7357565.1"/>
    <property type="molecule type" value="Genomic_DNA"/>
</dbReference>
<evidence type="ECO:0000313" key="4">
    <source>
        <dbReference type="Proteomes" id="UP001314170"/>
    </source>
</evidence>
<proteinExistence type="predicted"/>
<dbReference type="PANTHER" id="PTHR32009:SF152">
    <property type="entry name" value="NEUTRAL_ALKALINE INVERTASE"/>
    <property type="match status" value="1"/>
</dbReference>
<dbReference type="PROSITE" id="PS50104">
    <property type="entry name" value="TIR"/>
    <property type="match status" value="1"/>
</dbReference>
<dbReference type="SUPFAM" id="SSF52200">
    <property type="entry name" value="Toll/Interleukin receptor TIR domain"/>
    <property type="match status" value="1"/>
</dbReference>
<dbReference type="PANTHER" id="PTHR32009">
    <property type="entry name" value="TMV RESISTANCE PROTEIN N-LIKE"/>
    <property type="match status" value="1"/>
</dbReference>
<evidence type="ECO:0000259" key="2">
    <source>
        <dbReference type="PROSITE" id="PS50104"/>
    </source>
</evidence>
<sequence>MATFIKSKSSSNSSTGVGYSNGVFLSFRREDTCKNFTDHLCYALVQAGIPTFRDVNELTRGEEISQQLKAIEESRISIVVFSKGYASSTKCLDELAKIMECKNTIGQIVVPVFYDIEPSDIRKQKRSFLEAFKAYEEICKVKMKKVNKWRGALNEASNLFGYALKDMANRYVFSL</sequence>
<reference evidence="3 4" key="1">
    <citation type="submission" date="2024-01" db="EMBL/GenBank/DDBJ databases">
        <authorList>
            <person name="Waweru B."/>
        </authorList>
    </citation>
    <scope>NUCLEOTIDE SEQUENCE [LARGE SCALE GENOMIC DNA]</scope>
</reference>
<dbReference type="Gene3D" id="3.40.50.10140">
    <property type="entry name" value="Toll/interleukin-1 receptor homology (TIR) domain"/>
    <property type="match status" value="1"/>
</dbReference>
<dbReference type="GO" id="GO:0007165">
    <property type="term" value="P:signal transduction"/>
    <property type="evidence" value="ECO:0007669"/>
    <property type="project" value="InterPro"/>
</dbReference>
<dbReference type="InterPro" id="IPR000157">
    <property type="entry name" value="TIR_dom"/>
</dbReference>
<accession>A0AAV1SU64</accession>
<feature type="domain" description="TIR" evidence="2">
    <location>
        <begin position="19"/>
        <end position="175"/>
    </location>
</feature>
<dbReference type="AlphaFoldDB" id="A0AAV1SU64"/>
<gene>
    <name evidence="3" type="ORF">DCAF_LOCUS27854</name>
</gene>
<dbReference type="SMART" id="SM00255">
    <property type="entry name" value="TIR"/>
    <property type="match status" value="1"/>
</dbReference>